<name>A0A5J4TSY8_9EUKA</name>
<evidence type="ECO:0000313" key="2">
    <source>
        <dbReference type="Proteomes" id="UP000324800"/>
    </source>
</evidence>
<gene>
    <name evidence="1" type="ORF">EZS28_043094</name>
</gene>
<reference evidence="1 2" key="1">
    <citation type="submission" date="2019-03" db="EMBL/GenBank/DDBJ databases">
        <title>Single cell metagenomics reveals metabolic interactions within the superorganism composed of flagellate Streblomastix strix and complex community of Bacteroidetes bacteria on its surface.</title>
        <authorList>
            <person name="Treitli S.C."/>
            <person name="Kolisko M."/>
            <person name="Husnik F."/>
            <person name="Keeling P."/>
            <person name="Hampl V."/>
        </authorList>
    </citation>
    <scope>NUCLEOTIDE SEQUENCE [LARGE SCALE GENOMIC DNA]</scope>
    <source>
        <strain evidence="1">ST1C</strain>
    </source>
</reference>
<dbReference type="Proteomes" id="UP000324800">
    <property type="component" value="Unassembled WGS sequence"/>
</dbReference>
<dbReference type="EMBL" id="SNRW01025631">
    <property type="protein sequence ID" value="KAA6361378.1"/>
    <property type="molecule type" value="Genomic_DNA"/>
</dbReference>
<dbReference type="AlphaFoldDB" id="A0A5J4TSY8"/>
<proteinExistence type="predicted"/>
<accession>A0A5J4TSY8</accession>
<comment type="caution">
    <text evidence="1">The sequence shown here is derived from an EMBL/GenBank/DDBJ whole genome shotgun (WGS) entry which is preliminary data.</text>
</comment>
<organism evidence="1 2">
    <name type="scientific">Streblomastix strix</name>
    <dbReference type="NCBI Taxonomy" id="222440"/>
    <lineage>
        <taxon>Eukaryota</taxon>
        <taxon>Metamonada</taxon>
        <taxon>Preaxostyla</taxon>
        <taxon>Oxymonadida</taxon>
        <taxon>Streblomastigidae</taxon>
        <taxon>Streblomastix</taxon>
    </lineage>
</organism>
<evidence type="ECO:0000313" key="1">
    <source>
        <dbReference type="EMBL" id="KAA6361378.1"/>
    </source>
</evidence>
<protein>
    <submittedName>
        <fullName evidence="1">Uncharacterized protein</fullName>
    </submittedName>
</protein>
<sequence length="68" mass="7767">MIKDGRDIQNQQTAVFAAENVAQIVARENALRIVGDKKIELMDVRVVMPTSINQLIEIEDLENKINFR</sequence>